<dbReference type="RefSeq" id="WP_109732353.1">
    <property type="nucleotide sequence ID" value="NZ_QGDL01000010.1"/>
</dbReference>
<dbReference type="SUPFAM" id="SSF47413">
    <property type="entry name" value="lambda repressor-like DNA-binding domains"/>
    <property type="match status" value="1"/>
</dbReference>
<keyword evidence="4" id="KW-1185">Reference proteome</keyword>
<dbReference type="GO" id="GO:0003677">
    <property type="term" value="F:DNA binding"/>
    <property type="evidence" value="ECO:0007669"/>
    <property type="project" value="UniProtKB-KW"/>
</dbReference>
<comment type="caution">
    <text evidence="3">The sequence shown here is derived from an EMBL/GenBank/DDBJ whole genome shotgun (WGS) entry which is preliminary data.</text>
</comment>
<dbReference type="AlphaFoldDB" id="A0A2Y9BGG2"/>
<dbReference type="OrthoDB" id="9801008at2"/>
<keyword evidence="1" id="KW-0238">DNA-binding</keyword>
<evidence type="ECO:0000259" key="2">
    <source>
        <dbReference type="PROSITE" id="PS50943"/>
    </source>
</evidence>
<dbReference type="CDD" id="cd00093">
    <property type="entry name" value="HTH_XRE"/>
    <property type="match status" value="1"/>
</dbReference>
<protein>
    <submittedName>
        <fullName evidence="3">Repressor LexA</fullName>
    </submittedName>
</protein>
<dbReference type="InterPro" id="IPR010982">
    <property type="entry name" value="Lambda_DNA-bd_dom_sf"/>
</dbReference>
<dbReference type="Gene3D" id="1.10.260.40">
    <property type="entry name" value="lambda repressor-like DNA-binding domains"/>
    <property type="match status" value="1"/>
</dbReference>
<dbReference type="SMART" id="SM00530">
    <property type="entry name" value="HTH_XRE"/>
    <property type="match status" value="1"/>
</dbReference>
<name>A0A2Y9BGG2_9FIRM</name>
<accession>A0A2Y9BGG2</accession>
<sequence>MIGNNIRKLRLKYELTQEELAAKLGVSRSAMGNYERETRQPDIDMLIKMADTFNITIDELVGRKRNCKSYNHRV</sequence>
<evidence type="ECO:0000313" key="4">
    <source>
        <dbReference type="Proteomes" id="UP000245845"/>
    </source>
</evidence>
<dbReference type="EMBL" id="QGDL01000010">
    <property type="protein sequence ID" value="PWJ28001.1"/>
    <property type="molecule type" value="Genomic_DNA"/>
</dbReference>
<organism evidence="3 4">
    <name type="scientific">Faecalicatena orotica</name>
    <dbReference type="NCBI Taxonomy" id="1544"/>
    <lineage>
        <taxon>Bacteria</taxon>
        <taxon>Bacillati</taxon>
        <taxon>Bacillota</taxon>
        <taxon>Clostridia</taxon>
        <taxon>Lachnospirales</taxon>
        <taxon>Lachnospiraceae</taxon>
        <taxon>Faecalicatena</taxon>
    </lineage>
</organism>
<reference evidence="3 4" key="1">
    <citation type="submission" date="2018-05" db="EMBL/GenBank/DDBJ databases">
        <title>The Hungate 1000. A catalogue of reference genomes from the rumen microbiome.</title>
        <authorList>
            <person name="Kelly W."/>
        </authorList>
    </citation>
    <scope>NUCLEOTIDE SEQUENCE [LARGE SCALE GENOMIC DNA]</scope>
    <source>
        <strain evidence="3 4">NLAE-zl-C242</strain>
    </source>
</reference>
<evidence type="ECO:0000313" key="3">
    <source>
        <dbReference type="EMBL" id="PWJ28001.1"/>
    </source>
</evidence>
<dbReference type="PANTHER" id="PTHR46558:SF11">
    <property type="entry name" value="HTH-TYPE TRANSCRIPTIONAL REGULATOR XRE"/>
    <property type="match status" value="1"/>
</dbReference>
<dbReference type="InterPro" id="IPR001387">
    <property type="entry name" value="Cro/C1-type_HTH"/>
</dbReference>
<proteinExistence type="predicted"/>
<dbReference type="Pfam" id="PF01381">
    <property type="entry name" value="HTH_3"/>
    <property type="match status" value="1"/>
</dbReference>
<dbReference type="PROSITE" id="PS50943">
    <property type="entry name" value="HTH_CROC1"/>
    <property type="match status" value="1"/>
</dbReference>
<dbReference type="Proteomes" id="UP000245845">
    <property type="component" value="Unassembled WGS sequence"/>
</dbReference>
<gene>
    <name evidence="3" type="ORF">A8806_110176</name>
</gene>
<dbReference type="PANTHER" id="PTHR46558">
    <property type="entry name" value="TRACRIPTIONAL REGULATORY PROTEIN-RELATED-RELATED"/>
    <property type="match status" value="1"/>
</dbReference>
<feature type="domain" description="HTH cro/C1-type" evidence="2">
    <location>
        <begin position="6"/>
        <end position="60"/>
    </location>
</feature>
<evidence type="ECO:0000256" key="1">
    <source>
        <dbReference type="ARBA" id="ARBA00023125"/>
    </source>
</evidence>